<reference evidence="1 2" key="1">
    <citation type="journal article" date="2009" name="Science">
        <title>Genome sequence, comparative analysis, and population genetics of the domestic horse.</title>
        <authorList>
            <consortium name="Broad Institute Genome Sequencing Platform"/>
            <consortium name="Broad Institute Whole Genome Assembly Team"/>
            <person name="Wade C.M."/>
            <person name="Giulotto E."/>
            <person name="Sigurdsson S."/>
            <person name="Zoli M."/>
            <person name="Gnerre S."/>
            <person name="Imsland F."/>
            <person name="Lear T.L."/>
            <person name="Adelson D.L."/>
            <person name="Bailey E."/>
            <person name="Bellone R.R."/>
            <person name="Bloecker H."/>
            <person name="Distl O."/>
            <person name="Edgar R.C."/>
            <person name="Garber M."/>
            <person name="Leeb T."/>
            <person name="Mauceli E."/>
            <person name="MacLeod J.N."/>
            <person name="Penedo M.C.T."/>
            <person name="Raison J.M."/>
            <person name="Sharpe T."/>
            <person name="Vogel J."/>
            <person name="Andersson L."/>
            <person name="Antczak D.F."/>
            <person name="Biagi T."/>
            <person name="Binns M.M."/>
            <person name="Chowdhary B.P."/>
            <person name="Coleman S.J."/>
            <person name="Della Valle G."/>
            <person name="Fryc S."/>
            <person name="Guerin G."/>
            <person name="Hasegawa T."/>
            <person name="Hill E.W."/>
            <person name="Jurka J."/>
            <person name="Kiialainen A."/>
            <person name="Lindgren G."/>
            <person name="Liu J."/>
            <person name="Magnani E."/>
            <person name="Mickelson J.R."/>
            <person name="Murray J."/>
            <person name="Nergadze S.G."/>
            <person name="Onofrio R."/>
            <person name="Pedroni S."/>
            <person name="Piras M.F."/>
            <person name="Raudsepp T."/>
            <person name="Rocchi M."/>
            <person name="Roeed K.H."/>
            <person name="Ryder O.A."/>
            <person name="Searle S."/>
            <person name="Skow L."/>
            <person name="Swinburne J.E."/>
            <person name="Syvaenen A.C."/>
            <person name="Tozaki T."/>
            <person name="Valberg S.J."/>
            <person name="Vaudin M."/>
            <person name="White J.R."/>
            <person name="Zody M.C."/>
            <person name="Lander E.S."/>
            <person name="Lindblad-Toh K."/>
        </authorList>
    </citation>
    <scope>NUCLEOTIDE SEQUENCE [LARGE SCALE GENOMIC DNA]</scope>
    <source>
        <strain evidence="1 2">Thoroughbred</strain>
    </source>
</reference>
<proteinExistence type="predicted"/>
<reference evidence="1" key="2">
    <citation type="submission" date="2025-08" db="UniProtKB">
        <authorList>
            <consortium name="Ensembl"/>
        </authorList>
    </citation>
    <scope>IDENTIFICATION</scope>
    <source>
        <strain evidence="1">Thoroughbred</strain>
    </source>
</reference>
<evidence type="ECO:0000313" key="1">
    <source>
        <dbReference type="Ensembl" id="ENSECAP00000060215.1"/>
    </source>
</evidence>
<reference evidence="1" key="3">
    <citation type="submission" date="2025-09" db="UniProtKB">
        <authorList>
            <consortium name="Ensembl"/>
        </authorList>
    </citation>
    <scope>IDENTIFICATION</scope>
    <source>
        <strain evidence="1">Thoroughbred</strain>
    </source>
</reference>
<sequence length="65" mass="8248">MAIITKTKNNKCWRGCREKRTLIYCWWECKLVQPLWKTVWRFLKKLKKKYHTTQLSHYWVFIQRT</sequence>
<evidence type="ECO:0000313" key="2">
    <source>
        <dbReference type="Proteomes" id="UP000002281"/>
    </source>
</evidence>
<dbReference type="Ensembl" id="ENSECAT00000128276.1">
    <property type="protein sequence ID" value="ENSECAP00000060215.1"/>
    <property type="gene ID" value="ENSECAG00000057961.1"/>
</dbReference>
<name>A0A9L0REJ2_HORSE</name>
<dbReference type="AlphaFoldDB" id="A0A9L0REJ2"/>
<accession>A0A9L0REJ2</accession>
<protein>
    <submittedName>
        <fullName evidence="1">Uncharacterized protein</fullName>
    </submittedName>
</protein>
<dbReference type="GeneTree" id="ENSGT01150000287040"/>
<dbReference type="Proteomes" id="UP000002281">
    <property type="component" value="Chromosome 13"/>
</dbReference>
<organism evidence="1 2">
    <name type="scientific">Equus caballus</name>
    <name type="common">Horse</name>
    <dbReference type="NCBI Taxonomy" id="9796"/>
    <lineage>
        <taxon>Eukaryota</taxon>
        <taxon>Metazoa</taxon>
        <taxon>Chordata</taxon>
        <taxon>Craniata</taxon>
        <taxon>Vertebrata</taxon>
        <taxon>Euteleostomi</taxon>
        <taxon>Mammalia</taxon>
        <taxon>Eutheria</taxon>
        <taxon>Laurasiatheria</taxon>
        <taxon>Perissodactyla</taxon>
        <taxon>Equidae</taxon>
        <taxon>Equus</taxon>
    </lineage>
</organism>
<keyword evidence="2" id="KW-1185">Reference proteome</keyword>